<dbReference type="SFLD" id="SFLDS00003">
    <property type="entry name" value="Haloacid_Dehalogenase"/>
    <property type="match status" value="1"/>
</dbReference>
<proteinExistence type="predicted"/>
<dbReference type="PANTHER" id="PTHR43481:SF4">
    <property type="entry name" value="GLYCEROL-1-PHOSPHATE PHOSPHOHYDROLASE 1-RELATED"/>
    <property type="match status" value="1"/>
</dbReference>
<dbReference type="GO" id="GO:0050308">
    <property type="term" value="F:sugar-phosphatase activity"/>
    <property type="evidence" value="ECO:0007669"/>
    <property type="project" value="TreeGrafter"/>
</dbReference>
<organism evidence="1 2">
    <name type="scientific">Sphingobium fuliginis (strain ATCC 27551)</name>
    <dbReference type="NCBI Taxonomy" id="336203"/>
    <lineage>
        <taxon>Bacteria</taxon>
        <taxon>Pseudomonadati</taxon>
        <taxon>Pseudomonadota</taxon>
        <taxon>Alphaproteobacteria</taxon>
        <taxon>Sphingomonadales</taxon>
        <taxon>Sphingomonadaceae</taxon>
        <taxon>Sphingobium</taxon>
    </lineage>
</organism>
<name>A0A7M2GN59_SPHSA</name>
<dbReference type="NCBIfam" id="TIGR01549">
    <property type="entry name" value="HAD-SF-IA-v1"/>
    <property type="match status" value="1"/>
</dbReference>
<dbReference type="InterPro" id="IPR006439">
    <property type="entry name" value="HAD-SF_hydro_IA"/>
</dbReference>
<dbReference type="NCBIfam" id="TIGR01509">
    <property type="entry name" value="HAD-SF-IA-v3"/>
    <property type="match status" value="1"/>
</dbReference>
<dbReference type="EMBL" id="CP060036">
    <property type="protein sequence ID" value="QOT74204.1"/>
    <property type="molecule type" value="Genomic_DNA"/>
</dbReference>
<dbReference type="InterPro" id="IPR051806">
    <property type="entry name" value="HAD-like_SPP"/>
</dbReference>
<dbReference type="InterPro" id="IPR023214">
    <property type="entry name" value="HAD_sf"/>
</dbReference>
<dbReference type="SUPFAM" id="SSF56784">
    <property type="entry name" value="HAD-like"/>
    <property type="match status" value="1"/>
</dbReference>
<dbReference type="AlphaFoldDB" id="A0A7M2GN59"/>
<evidence type="ECO:0000313" key="2">
    <source>
        <dbReference type="Proteomes" id="UP000593663"/>
    </source>
</evidence>
<dbReference type="SFLD" id="SFLDG01129">
    <property type="entry name" value="C1.5:_HAD__Beta-PGM__Phosphata"/>
    <property type="match status" value="1"/>
</dbReference>
<reference evidence="2" key="1">
    <citation type="submission" date="2020-08" db="EMBL/GenBank/DDBJ databases">
        <title>Complete genome sequence of Sphingobium barthaii strain KK22, a high-molecular-weight polycyclic aromatic hydrocarbon-degrading soil bacterium.</title>
        <authorList>
            <person name="Mori J.F."/>
            <person name="Kanaly R.A."/>
        </authorList>
    </citation>
    <scope>NUCLEOTIDE SEQUENCE [LARGE SCALE GENOMIC DNA]</scope>
    <source>
        <strain evidence="2">KK22</strain>
    </source>
</reference>
<keyword evidence="1" id="KW-0378">Hydrolase</keyword>
<evidence type="ECO:0000313" key="1">
    <source>
        <dbReference type="EMBL" id="QOT74204.1"/>
    </source>
</evidence>
<dbReference type="Pfam" id="PF00702">
    <property type="entry name" value="Hydrolase"/>
    <property type="match status" value="1"/>
</dbReference>
<accession>A0A7M2GN59</accession>
<dbReference type="KEGG" id="sbar:H5V43_17130"/>
<sequence>MAVPMEHRSVDAVLLDMDGTILNSIKVAERVWGEWALRHGLDVEAFLPTVHGVQSVETIGRLGLPGVDPVAEAALVTQAEIDTVDGIEAIEGAAAFLAALADCRWAVVTSAPRQLALRRIQAAGLPVPPLLIAAEDVERGKPAPDCFHLAAKRLGTTADRCLVIEDSVAGIMAAERAGASILVVTATHHRPMETPHPAIVDYRGLGAVPATGGSVRIGPIG</sequence>
<protein>
    <submittedName>
        <fullName evidence="1">HAD-IA family hydrolase</fullName>
    </submittedName>
</protein>
<dbReference type="InterPro" id="IPR036412">
    <property type="entry name" value="HAD-like_sf"/>
</dbReference>
<dbReference type="PROSITE" id="PS01228">
    <property type="entry name" value="COF_1"/>
    <property type="match status" value="1"/>
</dbReference>
<dbReference type="InterPro" id="IPR023198">
    <property type="entry name" value="PGP-like_dom2"/>
</dbReference>
<dbReference type="Proteomes" id="UP000593663">
    <property type="component" value="Chromosome 2"/>
</dbReference>
<dbReference type="Gene3D" id="1.10.150.240">
    <property type="entry name" value="Putative phosphatase, domain 2"/>
    <property type="match status" value="1"/>
</dbReference>
<gene>
    <name evidence="1" type="ORF">H5V43_17130</name>
</gene>
<dbReference type="Gene3D" id="3.40.50.1000">
    <property type="entry name" value="HAD superfamily/HAD-like"/>
    <property type="match status" value="1"/>
</dbReference>
<dbReference type="PANTHER" id="PTHR43481">
    <property type="entry name" value="FRUCTOSE-1-PHOSPHATE PHOSPHATASE"/>
    <property type="match status" value="1"/>
</dbReference>